<dbReference type="InterPro" id="IPR002110">
    <property type="entry name" value="Ankyrin_rpt"/>
</dbReference>
<evidence type="ECO:0000256" key="2">
    <source>
        <dbReference type="ARBA" id="ARBA00023043"/>
    </source>
</evidence>
<keyword evidence="6" id="KW-1185">Reference proteome</keyword>
<dbReference type="OrthoDB" id="10254927at2759"/>
<feature type="compositionally biased region" description="Polar residues" evidence="4">
    <location>
        <begin position="51"/>
        <end position="61"/>
    </location>
</feature>
<reference evidence="5" key="1">
    <citation type="submission" date="2021-02" db="EMBL/GenBank/DDBJ databases">
        <authorList>
            <person name="Palmer J.M."/>
        </authorList>
    </citation>
    <scope>NUCLEOTIDE SEQUENCE</scope>
    <source>
        <strain evidence="5">SCRP734</strain>
    </source>
</reference>
<feature type="compositionally biased region" description="Basic and acidic residues" evidence="4">
    <location>
        <begin position="122"/>
        <end position="135"/>
    </location>
</feature>
<dbReference type="PANTHER" id="PTHR24201">
    <property type="entry name" value="ANK_REP_REGION DOMAIN-CONTAINING PROTEIN"/>
    <property type="match status" value="1"/>
</dbReference>
<sequence>MSSLLDVANAMNAEAAGNSPTLSLVDVAKAENAANSSAKSLTLMDVAKPKTQPSQTLQQLAQEIDKEDRSRIQVALESTAREVKVERQELRSQTLKQTAAEVQQEEQQAAKVLQGKVLSADTSKHELADPHSNKENEDDEEGYSSFEEEDDTPKKQQKESAASDEDAPAEEEESYDPPPRTTPSESKESKEFLRAVYRADKYQVRDLLDGEVVEANIADQHGWSGLHWAASQDHGEILELLLQKGAEVNAIDQINGWTALHVAVVRESVSCVRLLLSSGADPRIQDNYGDTIVDCLQAASRNKKVQMLQLLQQARSSCNNSKDK</sequence>
<feature type="region of interest" description="Disordered" evidence="4">
    <location>
        <begin position="49"/>
        <end position="68"/>
    </location>
</feature>
<dbReference type="EMBL" id="JAGDFM010000234">
    <property type="protein sequence ID" value="KAG7381710.1"/>
    <property type="molecule type" value="Genomic_DNA"/>
</dbReference>
<dbReference type="SMART" id="SM00248">
    <property type="entry name" value="ANK"/>
    <property type="match status" value="3"/>
</dbReference>
<keyword evidence="1" id="KW-0677">Repeat</keyword>
<feature type="region of interest" description="Disordered" evidence="4">
    <location>
        <begin position="121"/>
        <end position="189"/>
    </location>
</feature>
<feature type="compositionally biased region" description="Acidic residues" evidence="4">
    <location>
        <begin position="162"/>
        <end position="175"/>
    </location>
</feature>
<comment type="caution">
    <text evidence="5">The sequence shown here is derived from an EMBL/GenBank/DDBJ whole genome shotgun (WGS) entry which is preliminary data.</text>
</comment>
<evidence type="ECO:0000313" key="6">
    <source>
        <dbReference type="Proteomes" id="UP000694044"/>
    </source>
</evidence>
<evidence type="ECO:0000256" key="4">
    <source>
        <dbReference type="SAM" id="MobiDB-lite"/>
    </source>
</evidence>
<dbReference type="Pfam" id="PF12796">
    <property type="entry name" value="Ank_2"/>
    <property type="match status" value="1"/>
</dbReference>
<organism evidence="5 6">
    <name type="scientific">Phytophthora pseudosyringae</name>
    <dbReference type="NCBI Taxonomy" id="221518"/>
    <lineage>
        <taxon>Eukaryota</taxon>
        <taxon>Sar</taxon>
        <taxon>Stramenopiles</taxon>
        <taxon>Oomycota</taxon>
        <taxon>Peronosporomycetes</taxon>
        <taxon>Peronosporales</taxon>
        <taxon>Peronosporaceae</taxon>
        <taxon>Phytophthora</taxon>
    </lineage>
</organism>
<evidence type="ECO:0000256" key="1">
    <source>
        <dbReference type="ARBA" id="ARBA00022737"/>
    </source>
</evidence>
<feature type="repeat" description="ANK" evidence="3">
    <location>
        <begin position="221"/>
        <end position="253"/>
    </location>
</feature>
<dbReference type="AlphaFoldDB" id="A0A8T1VNS3"/>
<proteinExistence type="predicted"/>
<keyword evidence="2 3" id="KW-0040">ANK repeat</keyword>
<gene>
    <name evidence="5" type="primary">KIF15_2</name>
    <name evidence="5" type="ORF">PHYPSEUDO_005709</name>
</gene>
<accession>A0A8T1VNS3</accession>
<dbReference type="InterPro" id="IPR050776">
    <property type="entry name" value="Ank_Repeat/CDKN_Inhibitor"/>
</dbReference>
<dbReference type="Proteomes" id="UP000694044">
    <property type="component" value="Unassembled WGS sequence"/>
</dbReference>
<feature type="compositionally biased region" description="Acidic residues" evidence="4">
    <location>
        <begin position="136"/>
        <end position="151"/>
    </location>
</feature>
<protein>
    <submittedName>
        <fullName evidence="5">Kinesin-like protein kif15</fullName>
    </submittedName>
</protein>
<name>A0A8T1VNS3_9STRA</name>
<evidence type="ECO:0000313" key="5">
    <source>
        <dbReference type="EMBL" id="KAG7381710.1"/>
    </source>
</evidence>
<evidence type="ECO:0000256" key="3">
    <source>
        <dbReference type="PROSITE-ProRule" id="PRU00023"/>
    </source>
</evidence>
<feature type="repeat" description="ANK" evidence="3">
    <location>
        <begin position="255"/>
        <end position="287"/>
    </location>
</feature>
<dbReference type="PROSITE" id="PS50088">
    <property type="entry name" value="ANK_REPEAT"/>
    <property type="match status" value="2"/>
</dbReference>
<dbReference type="PROSITE" id="PS50297">
    <property type="entry name" value="ANK_REP_REGION"/>
    <property type="match status" value="2"/>
</dbReference>